<evidence type="ECO:0000256" key="4">
    <source>
        <dbReference type="ARBA" id="ARBA00022825"/>
    </source>
</evidence>
<reference evidence="6 7" key="1">
    <citation type="submission" date="2016-12" db="EMBL/GenBank/DDBJ databases">
        <title>Genome sequencing of Methylocaldum marinum.</title>
        <authorList>
            <person name="Takeuchi M."/>
            <person name="Kamagata Y."/>
            <person name="Hiraoka S."/>
            <person name="Oshima K."/>
            <person name="Hattori M."/>
            <person name="Iwasaki W."/>
        </authorList>
    </citation>
    <scope>NUCLEOTIDE SEQUENCE [LARGE SCALE GENOMIC DNA]</scope>
    <source>
        <strain evidence="6 7">S8</strain>
    </source>
</reference>
<evidence type="ECO:0000313" key="6">
    <source>
        <dbReference type="EMBL" id="BBA34265.1"/>
    </source>
</evidence>
<keyword evidence="3 5" id="KW-0378">Hydrolase</keyword>
<dbReference type="KEGG" id="mmai:sS8_2313"/>
<dbReference type="Proteomes" id="UP000266313">
    <property type="component" value="Chromosome"/>
</dbReference>
<dbReference type="EC" id="3.4.21.-" evidence="5"/>
<dbReference type="Pfam" id="PF13365">
    <property type="entry name" value="Trypsin_2"/>
    <property type="match status" value="1"/>
</dbReference>
<dbReference type="PRINTS" id="PR00839">
    <property type="entry name" value="V8PROTEASE"/>
</dbReference>
<dbReference type="GO" id="GO:0008236">
    <property type="term" value="F:serine-type peptidase activity"/>
    <property type="evidence" value="ECO:0007669"/>
    <property type="project" value="UniProtKB-KW"/>
</dbReference>
<dbReference type="AlphaFoldDB" id="A0A250KRI4"/>
<proteinExistence type="inferred from homology"/>
<dbReference type="GO" id="GO:0005576">
    <property type="term" value="C:extracellular region"/>
    <property type="evidence" value="ECO:0007669"/>
    <property type="project" value="UniProtKB-SubCell"/>
</dbReference>
<dbReference type="PANTHER" id="PTHR43019:SF23">
    <property type="entry name" value="PROTEASE DO-LIKE 5, CHLOROPLASTIC"/>
    <property type="match status" value="1"/>
</dbReference>
<dbReference type="InterPro" id="IPR008256">
    <property type="entry name" value="Peptidase_S1B"/>
</dbReference>
<dbReference type="Gene3D" id="2.40.10.120">
    <property type="match status" value="1"/>
</dbReference>
<dbReference type="GO" id="GO:0006508">
    <property type="term" value="P:proteolysis"/>
    <property type="evidence" value="ECO:0007669"/>
    <property type="project" value="UniProtKB-KW"/>
</dbReference>
<gene>
    <name evidence="6" type="ORF">sS8_2313</name>
</gene>
<evidence type="ECO:0000256" key="2">
    <source>
        <dbReference type="ARBA" id="ARBA00022670"/>
    </source>
</evidence>
<evidence type="ECO:0000256" key="1">
    <source>
        <dbReference type="ARBA" id="ARBA00004613"/>
    </source>
</evidence>
<keyword evidence="4 5" id="KW-0720">Serine protease</keyword>
<name>A0A250KRI4_9GAMM</name>
<dbReference type="SUPFAM" id="SSF50494">
    <property type="entry name" value="Trypsin-like serine proteases"/>
    <property type="match status" value="1"/>
</dbReference>
<evidence type="ECO:0000256" key="5">
    <source>
        <dbReference type="RuleBase" id="RU004296"/>
    </source>
</evidence>
<accession>A0A250KRI4</accession>
<dbReference type="RefSeq" id="WP_119629706.1">
    <property type="nucleotide sequence ID" value="NZ_AP017928.1"/>
</dbReference>
<dbReference type="PANTHER" id="PTHR43019">
    <property type="entry name" value="SERINE ENDOPROTEASE DEGS"/>
    <property type="match status" value="1"/>
</dbReference>
<protein>
    <recommendedName>
        <fullName evidence="5">Serine protease</fullName>
        <ecNumber evidence="5">3.4.21.-</ecNumber>
    </recommendedName>
</protein>
<evidence type="ECO:0000313" key="7">
    <source>
        <dbReference type="Proteomes" id="UP000266313"/>
    </source>
</evidence>
<evidence type="ECO:0000256" key="3">
    <source>
        <dbReference type="ARBA" id="ARBA00022801"/>
    </source>
</evidence>
<organism evidence="6 7">
    <name type="scientific">Methylocaldum marinum</name>
    <dbReference type="NCBI Taxonomy" id="1432792"/>
    <lineage>
        <taxon>Bacteria</taxon>
        <taxon>Pseudomonadati</taxon>
        <taxon>Pseudomonadota</taxon>
        <taxon>Gammaproteobacteria</taxon>
        <taxon>Methylococcales</taxon>
        <taxon>Methylococcaceae</taxon>
        <taxon>Methylocaldum</taxon>
    </lineage>
</organism>
<comment type="similarity">
    <text evidence="5">Belongs to the peptidase S1B family.</text>
</comment>
<dbReference type="InterPro" id="IPR009003">
    <property type="entry name" value="Peptidase_S1_PA"/>
</dbReference>
<comment type="subcellular location">
    <subcellularLocation>
        <location evidence="1">Secreted</location>
    </subcellularLocation>
</comment>
<keyword evidence="7" id="KW-1185">Reference proteome</keyword>
<dbReference type="OrthoDB" id="8559597at2"/>
<sequence>MRPIVLLGMILGYGILSVPGAADVDHTLALSVVQIQAYPKDARAFVGSGVVLDHNLVATNCHVTRHANAIVIGKGALRYRAASQRADLNHDFCILEAPGIALPAASLGTTAGLSVGQPIYLYGYPRAIGIAFAEGRIEDLHPYDGSRIIETSAAFVQGASGSGIFDQAGRLVGLATFLSAGGEAGYYAIPADWIPPLTAAPPQPIEPLSGTLFWENTSALPAFLKRNGGRPAVPNLSPGPR</sequence>
<keyword evidence="2 5" id="KW-0645">Protease</keyword>
<dbReference type="EMBL" id="AP017928">
    <property type="protein sequence ID" value="BBA34265.1"/>
    <property type="molecule type" value="Genomic_DNA"/>
</dbReference>